<dbReference type="GO" id="GO:0016787">
    <property type="term" value="F:hydrolase activity"/>
    <property type="evidence" value="ECO:0007669"/>
    <property type="project" value="InterPro"/>
</dbReference>
<organism evidence="3 4">
    <name type="scientific">Emiliania huxleyi (strain CCMP1516)</name>
    <dbReference type="NCBI Taxonomy" id="280463"/>
    <lineage>
        <taxon>Eukaryota</taxon>
        <taxon>Haptista</taxon>
        <taxon>Haptophyta</taxon>
        <taxon>Prymnesiophyceae</taxon>
        <taxon>Isochrysidales</taxon>
        <taxon>Noelaerhabdaceae</taxon>
        <taxon>Emiliania</taxon>
    </lineage>
</organism>
<dbReference type="Pfam" id="PF00149">
    <property type="entry name" value="Metallophos"/>
    <property type="match status" value="1"/>
</dbReference>
<dbReference type="eggNOG" id="KOG4419">
    <property type="taxonomic scope" value="Eukaryota"/>
</dbReference>
<evidence type="ECO:0000259" key="2">
    <source>
        <dbReference type="Pfam" id="PF00149"/>
    </source>
</evidence>
<evidence type="ECO:0000313" key="4">
    <source>
        <dbReference type="Proteomes" id="UP000013827"/>
    </source>
</evidence>
<feature type="domain" description="Calcineurin-like phosphoesterase" evidence="2">
    <location>
        <begin position="16"/>
        <end position="194"/>
    </location>
</feature>
<dbReference type="Gene3D" id="3.60.21.10">
    <property type="match status" value="1"/>
</dbReference>
<evidence type="ECO:0000256" key="1">
    <source>
        <dbReference type="SAM" id="Phobius"/>
    </source>
</evidence>
<dbReference type="InterPro" id="IPR004843">
    <property type="entry name" value="Calcineurin-like_PHP"/>
</dbReference>
<dbReference type="AlphaFoldDB" id="A0A0D3IB01"/>
<sequence length="471" mass="50562">MPATDVVSPVPWNDVNFLIVTDVHSWIAGHRHPDHTPALDADYGHVLSLHERLAEVAAARGCDLFLVQNGDLNDGNGFSRTPPAVLVPLLQRMPFDALTTGNHELYENKNIDYLAQPGGFIDSWNGSFITSNTLDAATGEHLGSSHKLLVGRTSRVLAFGFLYDMRDHADHVIVTRVEEAVQQAWFVDALTATEYDADPLVDLLLAATRASAGAAVPVLFVTGHSHVRAYRDLDTRAASFEAGSHVLGCAPRTYKAAAGLGAAESLWRFYLDEVTPRTAFGGNASRIAVQSTGSLRGGDVRAVLSALHAQAPSAADPRTGGPLPRYAATSMPVGDEKYELWTVDFDLPAVVRAYESQTGSAPHPVRMLDGSTSTDLWMRYVQQAWPCNGTAAGEDLAGAGTGEQRPNLPDLLLPLLAVFSLALLLALFRFRGCFRRLCARSTTPIRNVQQLVESTAAPGGVAMTAKAVTKS</sequence>
<dbReference type="RefSeq" id="XP_005760865.1">
    <property type="nucleotide sequence ID" value="XM_005760808.1"/>
</dbReference>
<dbReference type="InterPro" id="IPR029052">
    <property type="entry name" value="Metallo-depent_PP-like"/>
</dbReference>
<dbReference type="HOGENOM" id="CLU_580673_0_0_1"/>
<dbReference type="EnsemblProtists" id="EOD08436">
    <property type="protein sequence ID" value="EOD08436"/>
    <property type="gene ID" value="EMIHUDRAFT_217631"/>
</dbReference>
<dbReference type="KEGG" id="ehx:EMIHUDRAFT_217631"/>
<dbReference type="SUPFAM" id="SSF56300">
    <property type="entry name" value="Metallo-dependent phosphatases"/>
    <property type="match status" value="1"/>
</dbReference>
<protein>
    <recommendedName>
        <fullName evidence="2">Calcineurin-like phosphoesterase domain-containing protein</fullName>
    </recommendedName>
</protein>
<dbReference type="InterPro" id="IPR006179">
    <property type="entry name" value="5_nucleotidase/apyrase"/>
</dbReference>
<dbReference type="PaxDb" id="2903-EOD08436"/>
<keyword evidence="4" id="KW-1185">Reference proteome</keyword>
<proteinExistence type="predicted"/>
<reference evidence="3" key="2">
    <citation type="submission" date="2024-10" db="UniProtKB">
        <authorList>
            <consortium name="EnsemblProtists"/>
        </authorList>
    </citation>
    <scope>IDENTIFICATION</scope>
</reference>
<feature type="transmembrane region" description="Helical" evidence="1">
    <location>
        <begin position="411"/>
        <end position="430"/>
    </location>
</feature>
<evidence type="ECO:0000313" key="3">
    <source>
        <dbReference type="EnsemblProtists" id="EOD08436"/>
    </source>
</evidence>
<dbReference type="PANTHER" id="PTHR11575:SF22">
    <property type="entry name" value="ADL392WP"/>
    <property type="match status" value="1"/>
</dbReference>
<dbReference type="Proteomes" id="UP000013827">
    <property type="component" value="Unassembled WGS sequence"/>
</dbReference>
<accession>A0A0D3IB01</accession>
<reference evidence="4" key="1">
    <citation type="journal article" date="2013" name="Nature">
        <title>Pan genome of the phytoplankton Emiliania underpins its global distribution.</title>
        <authorList>
            <person name="Read B.A."/>
            <person name="Kegel J."/>
            <person name="Klute M.J."/>
            <person name="Kuo A."/>
            <person name="Lefebvre S.C."/>
            <person name="Maumus F."/>
            <person name="Mayer C."/>
            <person name="Miller J."/>
            <person name="Monier A."/>
            <person name="Salamov A."/>
            <person name="Young J."/>
            <person name="Aguilar M."/>
            <person name="Claverie J.M."/>
            <person name="Frickenhaus S."/>
            <person name="Gonzalez K."/>
            <person name="Herman E.K."/>
            <person name="Lin Y.C."/>
            <person name="Napier J."/>
            <person name="Ogata H."/>
            <person name="Sarno A.F."/>
            <person name="Shmutz J."/>
            <person name="Schroeder D."/>
            <person name="de Vargas C."/>
            <person name="Verret F."/>
            <person name="von Dassow P."/>
            <person name="Valentin K."/>
            <person name="Van de Peer Y."/>
            <person name="Wheeler G."/>
            <person name="Dacks J.B."/>
            <person name="Delwiche C.F."/>
            <person name="Dyhrman S.T."/>
            <person name="Glockner G."/>
            <person name="John U."/>
            <person name="Richards T."/>
            <person name="Worden A.Z."/>
            <person name="Zhang X."/>
            <person name="Grigoriev I.V."/>
            <person name="Allen A.E."/>
            <person name="Bidle K."/>
            <person name="Borodovsky M."/>
            <person name="Bowler C."/>
            <person name="Brownlee C."/>
            <person name="Cock J.M."/>
            <person name="Elias M."/>
            <person name="Gladyshev V.N."/>
            <person name="Groth M."/>
            <person name="Guda C."/>
            <person name="Hadaegh A."/>
            <person name="Iglesias-Rodriguez M.D."/>
            <person name="Jenkins J."/>
            <person name="Jones B.M."/>
            <person name="Lawson T."/>
            <person name="Leese F."/>
            <person name="Lindquist E."/>
            <person name="Lobanov A."/>
            <person name="Lomsadze A."/>
            <person name="Malik S.B."/>
            <person name="Marsh M.E."/>
            <person name="Mackinder L."/>
            <person name="Mock T."/>
            <person name="Mueller-Roeber B."/>
            <person name="Pagarete A."/>
            <person name="Parker M."/>
            <person name="Probert I."/>
            <person name="Quesneville H."/>
            <person name="Raines C."/>
            <person name="Rensing S.A."/>
            <person name="Riano-Pachon D.M."/>
            <person name="Richier S."/>
            <person name="Rokitta S."/>
            <person name="Shiraiwa Y."/>
            <person name="Soanes D.M."/>
            <person name="van der Giezen M."/>
            <person name="Wahlund T.M."/>
            <person name="Williams B."/>
            <person name="Wilson W."/>
            <person name="Wolfe G."/>
            <person name="Wurch L.L."/>
        </authorList>
    </citation>
    <scope>NUCLEOTIDE SEQUENCE</scope>
</reference>
<dbReference type="GO" id="GO:0009166">
    <property type="term" value="P:nucleotide catabolic process"/>
    <property type="evidence" value="ECO:0007669"/>
    <property type="project" value="InterPro"/>
</dbReference>
<keyword evidence="1" id="KW-0812">Transmembrane</keyword>
<dbReference type="PANTHER" id="PTHR11575">
    <property type="entry name" value="5'-NUCLEOTIDASE-RELATED"/>
    <property type="match status" value="1"/>
</dbReference>
<keyword evidence="1" id="KW-0472">Membrane</keyword>
<dbReference type="GO" id="GO:0005829">
    <property type="term" value="C:cytosol"/>
    <property type="evidence" value="ECO:0007669"/>
    <property type="project" value="TreeGrafter"/>
</dbReference>
<name>A0A0D3IB01_EMIH1</name>
<keyword evidence="1" id="KW-1133">Transmembrane helix</keyword>
<dbReference type="GeneID" id="17254523"/>